<keyword evidence="2" id="KW-0862">Zinc</keyword>
<dbReference type="RefSeq" id="XP_013257492.1">
    <property type="nucleotide sequence ID" value="XM_013402038.1"/>
</dbReference>
<dbReference type="STRING" id="1182545.A0A072P5A3"/>
<keyword evidence="8" id="KW-1185">Reference proteome</keyword>
<reference evidence="7 8" key="1">
    <citation type="submission" date="2013-03" db="EMBL/GenBank/DDBJ databases">
        <title>The Genome Sequence of Exophiala aquamarina CBS 119918.</title>
        <authorList>
            <consortium name="The Broad Institute Genomics Platform"/>
            <person name="Cuomo C."/>
            <person name="de Hoog S."/>
            <person name="Gorbushina A."/>
            <person name="Walker B."/>
            <person name="Young S.K."/>
            <person name="Zeng Q."/>
            <person name="Gargeya S."/>
            <person name="Fitzgerald M."/>
            <person name="Haas B."/>
            <person name="Abouelleil A."/>
            <person name="Allen A.W."/>
            <person name="Alvarado L."/>
            <person name="Arachchi H.M."/>
            <person name="Berlin A.M."/>
            <person name="Chapman S.B."/>
            <person name="Gainer-Dewar J."/>
            <person name="Goldberg J."/>
            <person name="Griggs A."/>
            <person name="Gujja S."/>
            <person name="Hansen M."/>
            <person name="Howarth C."/>
            <person name="Imamovic A."/>
            <person name="Ireland A."/>
            <person name="Larimer J."/>
            <person name="McCowan C."/>
            <person name="Murphy C."/>
            <person name="Pearson M."/>
            <person name="Poon T.W."/>
            <person name="Priest M."/>
            <person name="Roberts A."/>
            <person name="Saif S."/>
            <person name="Shea T."/>
            <person name="Sisk P."/>
            <person name="Sykes S."/>
            <person name="Wortman J."/>
            <person name="Nusbaum C."/>
            <person name="Birren B."/>
        </authorList>
    </citation>
    <scope>NUCLEOTIDE SEQUENCE [LARGE SCALE GENOMIC DNA]</scope>
    <source>
        <strain evidence="7 8">CBS 119918</strain>
    </source>
</reference>
<protein>
    <recommendedName>
        <fullName evidence="9">Transcription factor domain-containing protein</fullName>
    </recommendedName>
</protein>
<gene>
    <name evidence="7" type="ORF">A1O9_09345</name>
</gene>
<dbReference type="GO" id="GO:0003677">
    <property type="term" value="F:DNA binding"/>
    <property type="evidence" value="ECO:0007669"/>
    <property type="project" value="UniProtKB-KW"/>
</dbReference>
<comment type="caution">
    <text evidence="7">The sequence shown here is derived from an EMBL/GenBank/DDBJ whole genome shotgun (WGS) entry which is preliminary data.</text>
</comment>
<accession>A0A072P5A3</accession>
<evidence type="ECO:0000256" key="6">
    <source>
        <dbReference type="ARBA" id="ARBA00023242"/>
    </source>
</evidence>
<dbReference type="Proteomes" id="UP000027920">
    <property type="component" value="Unassembled WGS sequence"/>
</dbReference>
<keyword evidence="5" id="KW-0804">Transcription</keyword>
<name>A0A072P5A3_9EURO</name>
<evidence type="ECO:0000313" key="8">
    <source>
        <dbReference type="Proteomes" id="UP000027920"/>
    </source>
</evidence>
<dbReference type="VEuPathDB" id="FungiDB:A1O9_09345"/>
<evidence type="ECO:0008006" key="9">
    <source>
        <dbReference type="Google" id="ProtNLM"/>
    </source>
</evidence>
<evidence type="ECO:0000256" key="1">
    <source>
        <dbReference type="ARBA" id="ARBA00022723"/>
    </source>
</evidence>
<evidence type="ECO:0000256" key="4">
    <source>
        <dbReference type="ARBA" id="ARBA00023125"/>
    </source>
</evidence>
<keyword evidence="4" id="KW-0238">DNA-binding</keyword>
<dbReference type="HOGENOM" id="CLU_011409_12_1_1"/>
<sequence>MGAACLAVVRRQAVPNPKPIIRCESKKTKTGCLTWSDGSNATKRGRAAKVFSGPNSRETRASAIPIAQQLDNFQGDEVERRLFDFFRAEIAHQIGGFLEEDFWATTLLQLGHSERFVLQTIVAITAFFEQGMNHLGGDYFSYLVSSRTWEYYQRALEGARQRTQASGSDLVTILSCPLFLCMEFLQRRKIQSMVLFLNGRALMQMFDKQSQITSNSTITRRCVSSMFDRLTMMSRLFGHYSTTRPQPSININTRAPSTFDCLRGARDALFKLLMLAHEFIKNLNEAHCWRLPAQALSEEELQQRKQLLVQLEKWSWNLHGLVTDLGTSAIGLSATLRMWYLTAVIWLNNPLEGCEMSFDSSYEWFQTVIHHAKEVLMAQPEKRRVLQFFTFEMGILAPLYYTAVKCRHFTLRNQALDCMRRAPRQEGLWRRDELVYVASRAIELETTPDPDITTLPSESQRILKVKIFQTSGVNEIKAAFTYMNNTIEEVWNVP</sequence>
<keyword evidence="3" id="KW-0805">Transcription regulation</keyword>
<dbReference type="EMBL" id="AMGV01000009">
    <property type="protein sequence ID" value="KEF54902.1"/>
    <property type="molecule type" value="Genomic_DNA"/>
</dbReference>
<proteinExistence type="predicted"/>
<dbReference type="PANTHER" id="PTHR36206">
    <property type="entry name" value="ASPERCRYPTIN BIOSYNTHESIS CLUSTER-SPECIFIC TRANSCRIPTION REGULATOR ATNN-RELATED"/>
    <property type="match status" value="1"/>
</dbReference>
<evidence type="ECO:0000256" key="3">
    <source>
        <dbReference type="ARBA" id="ARBA00023015"/>
    </source>
</evidence>
<keyword evidence="6" id="KW-0539">Nucleus</keyword>
<dbReference type="InterPro" id="IPR052360">
    <property type="entry name" value="Transcr_Regulatory_Proteins"/>
</dbReference>
<dbReference type="Pfam" id="PF11951">
    <property type="entry name" value="Fungal_trans_2"/>
    <property type="match status" value="1"/>
</dbReference>
<evidence type="ECO:0000313" key="7">
    <source>
        <dbReference type="EMBL" id="KEF54902.1"/>
    </source>
</evidence>
<dbReference type="GO" id="GO:0046872">
    <property type="term" value="F:metal ion binding"/>
    <property type="evidence" value="ECO:0007669"/>
    <property type="project" value="UniProtKB-KW"/>
</dbReference>
<evidence type="ECO:0000256" key="5">
    <source>
        <dbReference type="ARBA" id="ARBA00023163"/>
    </source>
</evidence>
<dbReference type="PANTHER" id="PTHR36206:SF12">
    <property type="entry name" value="ASPERCRYPTIN BIOSYNTHESIS CLUSTER-SPECIFIC TRANSCRIPTION REGULATOR ATNN-RELATED"/>
    <property type="match status" value="1"/>
</dbReference>
<dbReference type="AlphaFoldDB" id="A0A072P5A3"/>
<dbReference type="GeneID" id="25284254"/>
<dbReference type="InterPro" id="IPR021858">
    <property type="entry name" value="Fun_TF"/>
</dbReference>
<keyword evidence="1" id="KW-0479">Metal-binding</keyword>
<dbReference type="OrthoDB" id="4117950at2759"/>
<organism evidence="7 8">
    <name type="scientific">Exophiala aquamarina CBS 119918</name>
    <dbReference type="NCBI Taxonomy" id="1182545"/>
    <lineage>
        <taxon>Eukaryota</taxon>
        <taxon>Fungi</taxon>
        <taxon>Dikarya</taxon>
        <taxon>Ascomycota</taxon>
        <taxon>Pezizomycotina</taxon>
        <taxon>Eurotiomycetes</taxon>
        <taxon>Chaetothyriomycetidae</taxon>
        <taxon>Chaetothyriales</taxon>
        <taxon>Herpotrichiellaceae</taxon>
        <taxon>Exophiala</taxon>
    </lineage>
</organism>
<evidence type="ECO:0000256" key="2">
    <source>
        <dbReference type="ARBA" id="ARBA00022833"/>
    </source>
</evidence>